<dbReference type="Proteomes" id="UP000267096">
    <property type="component" value="Unassembled WGS sequence"/>
</dbReference>
<accession>A0A0M3JTX6</accession>
<feature type="compositionally biased region" description="Polar residues" evidence="1">
    <location>
        <begin position="102"/>
        <end position="111"/>
    </location>
</feature>
<reference evidence="2 3" key="2">
    <citation type="submission" date="2018-11" db="EMBL/GenBank/DDBJ databases">
        <authorList>
            <consortium name="Pathogen Informatics"/>
        </authorList>
    </citation>
    <scope>NUCLEOTIDE SEQUENCE [LARGE SCALE GENOMIC DNA]</scope>
</reference>
<dbReference type="OrthoDB" id="5858845at2759"/>
<dbReference type="WBParaSite" id="ASIM_0001150901-mRNA-1">
    <property type="protein sequence ID" value="ASIM_0001150901-mRNA-1"/>
    <property type="gene ID" value="ASIM_0001150901"/>
</dbReference>
<keyword evidence="3" id="KW-1185">Reference proteome</keyword>
<evidence type="ECO:0000256" key="1">
    <source>
        <dbReference type="SAM" id="MobiDB-lite"/>
    </source>
</evidence>
<evidence type="ECO:0000313" key="2">
    <source>
        <dbReference type="EMBL" id="VDK44269.1"/>
    </source>
</evidence>
<protein>
    <submittedName>
        <fullName evidence="2 4">Uncharacterized protein</fullName>
    </submittedName>
</protein>
<dbReference type="AlphaFoldDB" id="A0A0M3JTX6"/>
<organism evidence="4">
    <name type="scientific">Anisakis simplex</name>
    <name type="common">Herring worm</name>
    <dbReference type="NCBI Taxonomy" id="6269"/>
    <lineage>
        <taxon>Eukaryota</taxon>
        <taxon>Metazoa</taxon>
        <taxon>Ecdysozoa</taxon>
        <taxon>Nematoda</taxon>
        <taxon>Chromadorea</taxon>
        <taxon>Rhabditida</taxon>
        <taxon>Spirurina</taxon>
        <taxon>Ascaridomorpha</taxon>
        <taxon>Ascaridoidea</taxon>
        <taxon>Anisakidae</taxon>
        <taxon>Anisakis</taxon>
        <taxon>Anisakis simplex complex</taxon>
    </lineage>
</organism>
<reference evidence="4" key="1">
    <citation type="submission" date="2017-02" db="UniProtKB">
        <authorList>
            <consortium name="WormBaseParasite"/>
        </authorList>
    </citation>
    <scope>IDENTIFICATION</scope>
</reference>
<gene>
    <name evidence="2" type="ORF">ASIM_LOCUS11067</name>
</gene>
<evidence type="ECO:0000313" key="4">
    <source>
        <dbReference type="WBParaSite" id="ASIM_0001150901-mRNA-1"/>
    </source>
</evidence>
<sequence length="168" mass="18195">MASSAATTSSALNGSVSVAATRLAASHQKRSNGTFRVVSDECAQFSLDEDFDDEENGMVSVFPNAYKPEADQPLICNQLDSDNDDEYNNDSVNANAKIDISRTPSRGNSTKEFSRLTDEVEVDGDSASDELDLLPPLPTAGTSIKLPKWKALDWICCKSRVPVKCVIM</sequence>
<dbReference type="EMBL" id="UYRR01031037">
    <property type="protein sequence ID" value="VDK44269.1"/>
    <property type="molecule type" value="Genomic_DNA"/>
</dbReference>
<name>A0A0M3JTX6_ANISI</name>
<proteinExistence type="predicted"/>
<evidence type="ECO:0000313" key="3">
    <source>
        <dbReference type="Proteomes" id="UP000267096"/>
    </source>
</evidence>
<feature type="region of interest" description="Disordered" evidence="1">
    <location>
        <begin position="78"/>
        <end position="113"/>
    </location>
</feature>